<feature type="region of interest" description="Disordered" evidence="1">
    <location>
        <begin position="91"/>
        <end position="185"/>
    </location>
</feature>
<gene>
    <name evidence="3" type="ORF">SAMN05216499_1558</name>
</gene>
<sequence length="185" mass="18923">MALVAKGSGWLVRCAAVHPTPDTRTPEGASRHLAEDSHTEATRPVFLDASGRRQRRVRRFGRLLVVPAAGYVALLLSAALGGPTVSSPYLPLPEASDHPARVSSPRPGTHEAPNPATGTPAGGRRTPSAATSHAPAATNGAPSPTASSNVSPTPTEAPSATATHGKSAVTHPIPSHTSHGHGEHR</sequence>
<keyword evidence="2" id="KW-1133">Transmembrane helix</keyword>
<dbReference type="EMBL" id="FRBI01000055">
    <property type="protein sequence ID" value="SHN37673.1"/>
    <property type="molecule type" value="Genomic_DNA"/>
</dbReference>
<feature type="compositionally biased region" description="Low complexity" evidence="1">
    <location>
        <begin position="151"/>
        <end position="163"/>
    </location>
</feature>
<protein>
    <submittedName>
        <fullName evidence="3">Uncharacterized protein</fullName>
    </submittedName>
</protein>
<feature type="region of interest" description="Disordered" evidence="1">
    <location>
        <begin position="18"/>
        <end position="37"/>
    </location>
</feature>
<feature type="compositionally biased region" description="Polar residues" evidence="1">
    <location>
        <begin position="140"/>
        <end position="150"/>
    </location>
</feature>
<evidence type="ECO:0000256" key="2">
    <source>
        <dbReference type="SAM" id="Phobius"/>
    </source>
</evidence>
<proteinExistence type="predicted"/>
<dbReference type="Proteomes" id="UP000184111">
    <property type="component" value="Unassembled WGS sequence"/>
</dbReference>
<name>A0A1M7QZS0_9ACTN</name>
<feature type="transmembrane region" description="Helical" evidence="2">
    <location>
        <begin position="60"/>
        <end position="80"/>
    </location>
</feature>
<organism evidence="3 4">
    <name type="scientific">Actinacidiphila paucisporea</name>
    <dbReference type="NCBI Taxonomy" id="310782"/>
    <lineage>
        <taxon>Bacteria</taxon>
        <taxon>Bacillati</taxon>
        <taxon>Actinomycetota</taxon>
        <taxon>Actinomycetes</taxon>
        <taxon>Kitasatosporales</taxon>
        <taxon>Streptomycetaceae</taxon>
        <taxon>Actinacidiphila</taxon>
    </lineage>
</organism>
<dbReference type="AlphaFoldDB" id="A0A1M7QZS0"/>
<keyword evidence="4" id="KW-1185">Reference proteome</keyword>
<keyword evidence="2" id="KW-0472">Membrane</keyword>
<evidence type="ECO:0000313" key="4">
    <source>
        <dbReference type="Proteomes" id="UP000184111"/>
    </source>
</evidence>
<evidence type="ECO:0000256" key="1">
    <source>
        <dbReference type="SAM" id="MobiDB-lite"/>
    </source>
</evidence>
<evidence type="ECO:0000313" key="3">
    <source>
        <dbReference type="EMBL" id="SHN37673.1"/>
    </source>
</evidence>
<keyword evidence="2" id="KW-0812">Transmembrane</keyword>
<feature type="compositionally biased region" description="Low complexity" evidence="1">
    <location>
        <begin position="126"/>
        <end position="138"/>
    </location>
</feature>
<reference evidence="3 4" key="1">
    <citation type="submission" date="2016-11" db="EMBL/GenBank/DDBJ databases">
        <authorList>
            <person name="Jaros S."/>
            <person name="Januszkiewicz K."/>
            <person name="Wedrychowicz H."/>
        </authorList>
    </citation>
    <scope>NUCLEOTIDE SEQUENCE [LARGE SCALE GENOMIC DNA]</scope>
    <source>
        <strain evidence="3 4">CGMCC 4.2025</strain>
    </source>
</reference>
<accession>A0A1M7QZS0</accession>